<accession>A0A7Y6IG40</accession>
<dbReference type="GO" id="GO:0005886">
    <property type="term" value="C:plasma membrane"/>
    <property type="evidence" value="ECO:0007669"/>
    <property type="project" value="UniProtKB-SubCell"/>
</dbReference>
<dbReference type="InterPro" id="IPR001851">
    <property type="entry name" value="ABC_transp_permease"/>
</dbReference>
<feature type="transmembrane region" description="Helical" evidence="6">
    <location>
        <begin position="292"/>
        <end position="310"/>
    </location>
</feature>
<evidence type="ECO:0000313" key="7">
    <source>
        <dbReference type="EMBL" id="NUW37013.1"/>
    </source>
</evidence>
<comment type="subcellular location">
    <subcellularLocation>
        <location evidence="1">Cell membrane</location>
        <topology evidence="1">Multi-pass membrane protein</topology>
    </subcellularLocation>
</comment>
<dbReference type="CDD" id="cd06579">
    <property type="entry name" value="TM_PBP1_transp_AraH_like"/>
    <property type="match status" value="1"/>
</dbReference>
<dbReference type="Pfam" id="PF02653">
    <property type="entry name" value="BPD_transp_2"/>
    <property type="match status" value="1"/>
</dbReference>
<feature type="transmembrane region" description="Helical" evidence="6">
    <location>
        <begin position="210"/>
        <end position="229"/>
    </location>
</feature>
<gene>
    <name evidence="7" type="ORF">HTZ77_37270</name>
</gene>
<feature type="transmembrane region" description="Helical" evidence="6">
    <location>
        <begin position="241"/>
        <end position="260"/>
    </location>
</feature>
<feature type="transmembrane region" description="Helical" evidence="6">
    <location>
        <begin position="51"/>
        <end position="75"/>
    </location>
</feature>
<evidence type="ECO:0000256" key="4">
    <source>
        <dbReference type="ARBA" id="ARBA00022989"/>
    </source>
</evidence>
<organism evidence="7 8">
    <name type="scientific">Nonomuraea montanisoli</name>
    <dbReference type="NCBI Taxonomy" id="2741721"/>
    <lineage>
        <taxon>Bacteria</taxon>
        <taxon>Bacillati</taxon>
        <taxon>Actinomycetota</taxon>
        <taxon>Actinomycetes</taxon>
        <taxon>Streptosporangiales</taxon>
        <taxon>Streptosporangiaceae</taxon>
        <taxon>Nonomuraea</taxon>
    </lineage>
</organism>
<sequence>MIKRLVLGEAGIGVALVVLAGFFVIAAPNFATEQNLRNIMTQITLNTVLAVGMTFVILVGGIDLSVGSAMALCAVVSGTMMAGSGSVVTLVGAILVSVLVGAVVGWINGFVSEQWRVPSFIVTLAMLNVARGAAERYTDAATIYNLPAALNDFGTITLLGVPAVFWVALLLAGIGWFVLSRTVFGRLIYATGNNEEAVRLSGHKTSRIKIAAFMIAGLTVGIAAVLYMARLNIASPILGQGYELNAIAAVVIGGASLMGGRGSMAGTFLGACLLGVLTNGLLLMGVSDFERQIITGLVILVAVVLDAYRLRLARKLAVTQPATKEPVPATVAS</sequence>
<keyword evidence="2" id="KW-1003">Cell membrane</keyword>
<feature type="transmembrane region" description="Helical" evidence="6">
    <location>
        <begin position="87"/>
        <end position="107"/>
    </location>
</feature>
<keyword evidence="5 6" id="KW-0472">Membrane</keyword>
<dbReference type="AlphaFoldDB" id="A0A7Y6IG40"/>
<keyword evidence="8" id="KW-1185">Reference proteome</keyword>
<feature type="transmembrane region" description="Helical" evidence="6">
    <location>
        <begin position="156"/>
        <end position="179"/>
    </location>
</feature>
<evidence type="ECO:0000256" key="6">
    <source>
        <dbReference type="SAM" id="Phobius"/>
    </source>
</evidence>
<dbReference type="GO" id="GO:0022857">
    <property type="term" value="F:transmembrane transporter activity"/>
    <property type="evidence" value="ECO:0007669"/>
    <property type="project" value="InterPro"/>
</dbReference>
<evidence type="ECO:0000256" key="1">
    <source>
        <dbReference type="ARBA" id="ARBA00004651"/>
    </source>
</evidence>
<evidence type="ECO:0000256" key="3">
    <source>
        <dbReference type="ARBA" id="ARBA00022692"/>
    </source>
</evidence>
<dbReference type="PANTHER" id="PTHR32196">
    <property type="entry name" value="ABC TRANSPORTER PERMEASE PROTEIN YPHD-RELATED-RELATED"/>
    <property type="match status" value="1"/>
</dbReference>
<reference evidence="7 8" key="1">
    <citation type="submission" date="2020-06" db="EMBL/GenBank/DDBJ databases">
        <title>Nonomuraea sp. SMC257, a novel actinomycete isolated from soil.</title>
        <authorList>
            <person name="Chanama M."/>
        </authorList>
    </citation>
    <scope>NUCLEOTIDE SEQUENCE [LARGE SCALE GENOMIC DNA]</scope>
    <source>
        <strain evidence="7 8">SMC257</strain>
    </source>
</reference>
<evidence type="ECO:0000256" key="2">
    <source>
        <dbReference type="ARBA" id="ARBA00022475"/>
    </source>
</evidence>
<protein>
    <submittedName>
        <fullName evidence="7">ABC transporter permease</fullName>
    </submittedName>
</protein>
<feature type="transmembrane region" description="Helical" evidence="6">
    <location>
        <begin position="12"/>
        <end position="31"/>
    </location>
</feature>
<feature type="transmembrane region" description="Helical" evidence="6">
    <location>
        <begin position="267"/>
        <end position="286"/>
    </location>
</feature>
<comment type="caution">
    <text evidence="7">The sequence shown here is derived from an EMBL/GenBank/DDBJ whole genome shotgun (WGS) entry which is preliminary data.</text>
</comment>
<dbReference type="PANTHER" id="PTHR32196:SF72">
    <property type="entry name" value="RIBOSE IMPORT PERMEASE PROTEIN RBSC"/>
    <property type="match status" value="1"/>
</dbReference>
<evidence type="ECO:0000256" key="5">
    <source>
        <dbReference type="ARBA" id="ARBA00023136"/>
    </source>
</evidence>
<dbReference type="Proteomes" id="UP000586042">
    <property type="component" value="Unassembled WGS sequence"/>
</dbReference>
<name>A0A7Y6IG40_9ACTN</name>
<evidence type="ECO:0000313" key="8">
    <source>
        <dbReference type="Proteomes" id="UP000586042"/>
    </source>
</evidence>
<proteinExistence type="predicted"/>
<keyword evidence="4 6" id="KW-1133">Transmembrane helix</keyword>
<dbReference type="RefSeq" id="WP_175594467.1">
    <property type="nucleotide sequence ID" value="NZ_JABWGN010000018.1"/>
</dbReference>
<keyword evidence="3 6" id="KW-0812">Transmembrane</keyword>
<dbReference type="EMBL" id="JABWGN010000018">
    <property type="protein sequence ID" value="NUW37013.1"/>
    <property type="molecule type" value="Genomic_DNA"/>
</dbReference>